<organism evidence="4 5">
    <name type="scientific">Thiorhodovibrio frisius</name>
    <dbReference type="NCBI Taxonomy" id="631362"/>
    <lineage>
        <taxon>Bacteria</taxon>
        <taxon>Pseudomonadati</taxon>
        <taxon>Pseudomonadota</taxon>
        <taxon>Gammaproteobacteria</taxon>
        <taxon>Chromatiales</taxon>
        <taxon>Chromatiaceae</taxon>
        <taxon>Thiorhodovibrio</taxon>
    </lineage>
</organism>
<dbReference type="eggNOG" id="ENOG5033D86">
    <property type="taxonomic scope" value="Bacteria"/>
</dbReference>
<keyword evidence="2" id="KW-0732">Signal</keyword>
<dbReference type="PANTHER" id="PTHR10083">
    <property type="entry name" value="KUNITZ-TYPE PROTEASE INHIBITOR-RELATED"/>
    <property type="match status" value="1"/>
</dbReference>
<proteinExistence type="predicted"/>
<reference evidence="5" key="1">
    <citation type="submission" date="2011-06" db="EMBL/GenBank/DDBJ databases">
        <authorList>
            <consortium name="US DOE Joint Genome Institute (JGI-PGF)"/>
            <person name="Lucas S."/>
            <person name="Han J."/>
            <person name="Lapidus A."/>
            <person name="Cheng J.-F."/>
            <person name="Goodwin L."/>
            <person name="Pitluck S."/>
            <person name="Peters L."/>
            <person name="Land M.L."/>
            <person name="Hauser L."/>
            <person name="Vogl K."/>
            <person name="Liu Z."/>
            <person name="Overmann J."/>
            <person name="Frigaard N.-U."/>
            <person name="Bryant D.A."/>
            <person name="Woyke T.J."/>
        </authorList>
    </citation>
    <scope>NUCLEOTIDE SEQUENCE [LARGE SCALE GENOMIC DNA]</scope>
    <source>
        <strain evidence="5">970</strain>
    </source>
</reference>
<dbReference type="AlphaFoldDB" id="H8YWL9"/>
<dbReference type="PANTHER" id="PTHR10083:SF374">
    <property type="entry name" value="BPTI_KUNITZ INHIBITOR DOMAIN-CONTAINING PROTEIN"/>
    <property type="match status" value="1"/>
</dbReference>
<evidence type="ECO:0000256" key="1">
    <source>
        <dbReference type="ARBA" id="ARBA00023157"/>
    </source>
</evidence>
<dbReference type="Proteomes" id="UP000002964">
    <property type="component" value="Unassembled WGS sequence"/>
</dbReference>
<name>H8YWL9_9GAMM</name>
<dbReference type="HOGENOM" id="CLU_164133_1_3_6"/>
<keyword evidence="5" id="KW-1185">Reference proteome</keyword>
<keyword evidence="1" id="KW-1015">Disulfide bond</keyword>
<evidence type="ECO:0000313" key="5">
    <source>
        <dbReference type="Proteomes" id="UP000002964"/>
    </source>
</evidence>
<evidence type="ECO:0000313" key="4">
    <source>
        <dbReference type="EMBL" id="EIC22845.1"/>
    </source>
</evidence>
<reference evidence="4 5" key="2">
    <citation type="submission" date="2011-11" db="EMBL/GenBank/DDBJ databases">
        <authorList>
            <consortium name="US DOE Joint Genome Institute"/>
            <person name="Lucas S."/>
            <person name="Han J."/>
            <person name="Lapidus A."/>
            <person name="Cheng J.-F."/>
            <person name="Goodwin L."/>
            <person name="Pitluck S."/>
            <person name="Peters L."/>
            <person name="Ovchinnikova G."/>
            <person name="Zhang X."/>
            <person name="Detter J.C."/>
            <person name="Han C."/>
            <person name="Tapia R."/>
            <person name="Land M."/>
            <person name="Hauser L."/>
            <person name="Kyrpides N."/>
            <person name="Ivanova N."/>
            <person name="Pagani I."/>
            <person name="Vogl K."/>
            <person name="Liu Z."/>
            <person name="Overmann J."/>
            <person name="Frigaard N.-U."/>
            <person name="Bryant D."/>
            <person name="Woyke T."/>
        </authorList>
    </citation>
    <scope>NUCLEOTIDE SEQUENCE [LARGE SCALE GENOMIC DNA]</scope>
    <source>
        <strain evidence="4 5">970</strain>
    </source>
</reference>
<dbReference type="InterPro" id="IPR002223">
    <property type="entry name" value="Kunitz_BPTI"/>
</dbReference>
<evidence type="ECO:0000259" key="3">
    <source>
        <dbReference type="PROSITE" id="PS50279"/>
    </source>
</evidence>
<dbReference type="SUPFAM" id="SSF57362">
    <property type="entry name" value="BPTI-like"/>
    <property type="match status" value="1"/>
</dbReference>
<dbReference type="InterPro" id="IPR036880">
    <property type="entry name" value="Kunitz_BPTI_sf"/>
</dbReference>
<dbReference type="Pfam" id="PF00014">
    <property type="entry name" value="Kunitz_BPTI"/>
    <property type="match status" value="1"/>
</dbReference>
<feature type="signal peptide" evidence="2">
    <location>
        <begin position="1"/>
        <end position="26"/>
    </location>
</feature>
<dbReference type="InterPro" id="IPR050098">
    <property type="entry name" value="TFPI/VKTCI-like"/>
</dbReference>
<evidence type="ECO:0000256" key="2">
    <source>
        <dbReference type="SAM" id="SignalP"/>
    </source>
</evidence>
<dbReference type="GO" id="GO:0005615">
    <property type="term" value="C:extracellular space"/>
    <property type="evidence" value="ECO:0007669"/>
    <property type="project" value="TreeGrafter"/>
</dbReference>
<dbReference type="Gene3D" id="4.10.410.10">
    <property type="entry name" value="Pancreatic trypsin inhibitor Kunitz domain"/>
    <property type="match status" value="1"/>
</dbReference>
<dbReference type="STRING" id="631362.Thi970DRAFT_00481"/>
<dbReference type="EMBL" id="JH603168">
    <property type="protein sequence ID" value="EIC22845.1"/>
    <property type="molecule type" value="Genomic_DNA"/>
</dbReference>
<feature type="domain" description="BPTI/Kunitz inhibitor" evidence="3">
    <location>
        <begin position="37"/>
        <end position="86"/>
    </location>
</feature>
<sequence>MPILRAFRTTCLITTVAILLSGCLNGVQEEDLMHVDCMIPPDPGPCKGAIPGFYYDYDADRCQRFTYGGCDGARPFESMAACVKACGAKGNP</sequence>
<accession>H8YWL9</accession>
<protein>
    <submittedName>
        <fullName evidence="4">Kunitz/bovine pancreatic trypsin inhibitor-like protein</fullName>
    </submittedName>
</protein>
<dbReference type="SMART" id="SM00131">
    <property type="entry name" value="KU"/>
    <property type="match status" value="1"/>
</dbReference>
<dbReference type="OrthoDB" id="459223at2"/>
<dbReference type="GO" id="GO:0004867">
    <property type="term" value="F:serine-type endopeptidase inhibitor activity"/>
    <property type="evidence" value="ECO:0007669"/>
    <property type="project" value="InterPro"/>
</dbReference>
<gene>
    <name evidence="4" type="ORF">Thi970DRAFT_00481</name>
</gene>
<dbReference type="PROSITE" id="PS50279">
    <property type="entry name" value="BPTI_KUNITZ_2"/>
    <property type="match status" value="1"/>
</dbReference>
<feature type="chain" id="PRO_5003617992" evidence="2">
    <location>
        <begin position="27"/>
        <end position="92"/>
    </location>
</feature>
<dbReference type="PROSITE" id="PS51257">
    <property type="entry name" value="PROKAR_LIPOPROTEIN"/>
    <property type="match status" value="1"/>
</dbReference>
<dbReference type="RefSeq" id="WP_009146930.1">
    <property type="nucleotide sequence ID" value="NZ_CP121471.1"/>
</dbReference>